<feature type="coiled-coil region" evidence="6">
    <location>
        <begin position="259"/>
        <end position="346"/>
    </location>
</feature>
<dbReference type="PANTHER" id="PTHR14240:SF1">
    <property type="entry name" value="PROTEIN FANTOM-RELATED"/>
    <property type="match status" value="1"/>
</dbReference>
<dbReference type="PROSITE" id="PS50004">
    <property type="entry name" value="C2"/>
    <property type="match status" value="1"/>
</dbReference>
<dbReference type="EMBL" id="RHFK02000016">
    <property type="protein sequence ID" value="TWW63344.1"/>
    <property type="molecule type" value="Genomic_DNA"/>
</dbReference>
<dbReference type="InterPro" id="IPR031139">
    <property type="entry name" value="RPGRIP1_fam"/>
</dbReference>
<comment type="similarity">
    <text evidence="2">Belongs to the RPGRIP1 family.</text>
</comment>
<name>A0A5C6N762_9TELE</name>
<evidence type="ECO:0000256" key="5">
    <source>
        <dbReference type="ARBA" id="ARBA00023273"/>
    </source>
</evidence>
<feature type="coiled-coil region" evidence="6">
    <location>
        <begin position="56"/>
        <end position="131"/>
    </location>
</feature>
<gene>
    <name evidence="9" type="ORF">D4764_03G0003520</name>
</gene>
<accession>A0A5C6N762</accession>
<evidence type="ECO:0000256" key="3">
    <source>
        <dbReference type="ARBA" id="ARBA00023054"/>
    </source>
</evidence>
<proteinExistence type="inferred from homology"/>
<evidence type="ECO:0000256" key="6">
    <source>
        <dbReference type="SAM" id="Coils"/>
    </source>
</evidence>
<keyword evidence="4" id="KW-0969">Cilium</keyword>
<dbReference type="Pfam" id="PF11618">
    <property type="entry name" value="C2-C2_1"/>
    <property type="match status" value="1"/>
</dbReference>
<protein>
    <submittedName>
        <fullName evidence="9">Protein fantom</fullName>
    </submittedName>
</protein>
<feature type="compositionally biased region" description="Basic and acidic residues" evidence="7">
    <location>
        <begin position="951"/>
        <end position="970"/>
    </location>
</feature>
<feature type="coiled-coil region" evidence="6">
    <location>
        <begin position="199"/>
        <end position="233"/>
    </location>
</feature>
<dbReference type="GO" id="GO:0046548">
    <property type="term" value="P:retinal rod cell development"/>
    <property type="evidence" value="ECO:0007669"/>
    <property type="project" value="TreeGrafter"/>
</dbReference>
<keyword evidence="10" id="KW-1185">Reference proteome</keyword>
<comment type="subcellular location">
    <subcellularLocation>
        <location evidence="1">Cell projection</location>
        <location evidence="1">Cilium</location>
    </subcellularLocation>
</comment>
<evidence type="ECO:0000259" key="8">
    <source>
        <dbReference type="PROSITE" id="PS50004"/>
    </source>
</evidence>
<dbReference type="GO" id="GO:0032391">
    <property type="term" value="C:photoreceptor connecting cilium"/>
    <property type="evidence" value="ECO:0007669"/>
    <property type="project" value="TreeGrafter"/>
</dbReference>
<feature type="compositionally biased region" description="Basic and acidic residues" evidence="7">
    <location>
        <begin position="983"/>
        <end position="992"/>
    </location>
</feature>
<dbReference type="GO" id="GO:0005856">
    <property type="term" value="C:cytoskeleton"/>
    <property type="evidence" value="ECO:0007669"/>
    <property type="project" value="UniProtKB-ARBA"/>
</dbReference>
<feature type="region of interest" description="Disordered" evidence="7">
    <location>
        <begin position="951"/>
        <end position="1001"/>
    </location>
</feature>
<comment type="caution">
    <text evidence="9">The sequence shown here is derived from an EMBL/GenBank/DDBJ whole genome shotgun (WGS) entry which is preliminary data.</text>
</comment>
<evidence type="ECO:0000313" key="10">
    <source>
        <dbReference type="Proteomes" id="UP000324091"/>
    </source>
</evidence>
<evidence type="ECO:0000256" key="1">
    <source>
        <dbReference type="ARBA" id="ARBA00004138"/>
    </source>
</evidence>
<dbReference type="PANTHER" id="PTHR14240">
    <property type="entry name" value="RETINITIS PIGMENTOSA GTPASE REGULATOR-INTERACTING PROTEIN"/>
    <property type="match status" value="1"/>
</dbReference>
<dbReference type="InterPro" id="IPR041091">
    <property type="entry name" value="RPGRIP1_C"/>
</dbReference>
<feature type="domain" description="C2" evidence="8">
    <location>
        <begin position="792"/>
        <end position="917"/>
    </location>
</feature>
<evidence type="ECO:0000313" key="9">
    <source>
        <dbReference type="EMBL" id="TWW63344.1"/>
    </source>
</evidence>
<sequence>MSLLVDETAGDLPVRDVGLMRGGLMPAVPDPLHDVKAWKRHLMKTKDPQSLFRLPKEHLEDLCVKLRDENRVLRQHARTQEQKLRRMSTRFMRLRQQGSNGMKERDMEDTIQELEARVDLLETQKGALQNKLGLAKQHIMDLGGRTPYKSNKGKSAELEGGIRRATHTAPPRYGPMLEDPRTELEKTHRRSSVVEQLRIAELVQAAQALRDTLRDKEKEMEGTAREVRKQQTDKLRISIKENIDSIRLQKQLSEKNVSLAVLQEKFNNLHETYENQLEETQRSLKETQAALLQRVDEVTEQLKQERQRALELEGHLTTSNLSLQNLDKLQERISDLEGERDLIQANYNTLLESTLSVQSKHDVQMEKSKEEDQKRDRMELYRLEERLQTEREERNTLEQEIQKLRRERELLEEQKDTEVSAMARNKQEHLEMELVRYKQQVSSLQDRLDAVTKEFDMSVEDLSETLLQIKAFRMQQESQAGLSFLCTEGNTEDSLWDLATIRASHAETVLELQKTRQLLLLEHHISQDLQAGKHANLIEELKIVTQKMEKEREESQRKVAAKDKLLSKRALHINTLQAQLKEMAYNPRKSRPTVPIQYTWPAEEQDVMPSEDETPFTQLRAGESLLEIHLKAATFTPAGLRVMRSIHPGGNEGDDILTFCTYSFLDFEMHSTPVVSGGQPSYSFTSRYALTTRDLCRLEGQGFRMRLELHQGLGGVRFVTHGSGQISLMGTMERPGERISGRVSISGSEGETVGVVDYWVRLFSPAVPIDAVVKTAGGTAVQRRAEPGCLGWQDTGHKELYDYGGGIPNELVIMLEHCVGLSTRWPGLFPDAYLTYRFYDLPPHVSQTARCSADPVFNDSASYSLAVTADVLRYLRSSSLWVYVFDESDEQIPPPYLAKTPIPLGALATGREVKGDYVLRDPAGSPRGVVRVTMRWKYPFQPSVDAVLGKEDGVMDSSEREERREREASHKPVAKPRVKTQTLKRESREGRKGTSAGQTEKLAKYTTRAACNQEEIGRTLSSANKETLRGNFLQTVTCHAVQEKLCQRISLLGIRCHRMKRRGKRRGARVGDKLRVEILSLTFEPSSRVALDKSVQRVYVEYRLLGVPMETTETPMSLRKPTKGEEIHYNFTRVIYVDGSQSTSLRRYLYTMLEGSDPNQGSHAFVLCAPRLKFTVVSEPMDEDEECVDVGHAFLDLKDLLLTGNDVIEQQIDIVSLDEDKEVIGNLKVSLEAAKALTGIYQEFHQKSENQEEEDTSDEREEEEEKQKMKEVMQLIDYDDDSDL</sequence>
<keyword evidence="5" id="KW-0966">Cell projection</keyword>
<feature type="region of interest" description="Disordered" evidence="7">
    <location>
        <begin position="1244"/>
        <end position="1284"/>
    </location>
</feature>
<dbReference type="SUPFAM" id="SSF49562">
    <property type="entry name" value="C2 domain (Calcium/lipid-binding domain, CaLB)"/>
    <property type="match status" value="2"/>
</dbReference>
<feature type="region of interest" description="Disordered" evidence="7">
    <location>
        <begin position="166"/>
        <end position="189"/>
    </location>
</feature>
<feature type="compositionally biased region" description="Acidic residues" evidence="7">
    <location>
        <begin position="1251"/>
        <end position="1264"/>
    </location>
</feature>
<organism evidence="9 10">
    <name type="scientific">Takifugu flavidus</name>
    <name type="common">sansaifugu</name>
    <dbReference type="NCBI Taxonomy" id="433684"/>
    <lineage>
        <taxon>Eukaryota</taxon>
        <taxon>Metazoa</taxon>
        <taxon>Chordata</taxon>
        <taxon>Craniata</taxon>
        <taxon>Vertebrata</taxon>
        <taxon>Euteleostomi</taxon>
        <taxon>Actinopterygii</taxon>
        <taxon>Neopterygii</taxon>
        <taxon>Teleostei</taxon>
        <taxon>Neoteleostei</taxon>
        <taxon>Acanthomorphata</taxon>
        <taxon>Eupercaria</taxon>
        <taxon>Tetraodontiformes</taxon>
        <taxon>Tetradontoidea</taxon>
        <taxon>Tetraodontidae</taxon>
        <taxon>Takifugu</taxon>
    </lineage>
</organism>
<dbReference type="InterPro" id="IPR000008">
    <property type="entry name" value="C2_dom"/>
</dbReference>
<evidence type="ECO:0000256" key="7">
    <source>
        <dbReference type="SAM" id="MobiDB-lite"/>
    </source>
</evidence>
<dbReference type="Proteomes" id="UP000324091">
    <property type="component" value="Chromosome 3"/>
</dbReference>
<dbReference type="InterPro" id="IPR021656">
    <property type="entry name" value="C2-C2_1"/>
</dbReference>
<dbReference type="InterPro" id="IPR035892">
    <property type="entry name" value="C2_domain_sf"/>
</dbReference>
<evidence type="ECO:0000256" key="2">
    <source>
        <dbReference type="ARBA" id="ARBA00006042"/>
    </source>
</evidence>
<reference evidence="9 10" key="1">
    <citation type="submission" date="2019-04" db="EMBL/GenBank/DDBJ databases">
        <title>Chromosome genome assembly for Takifugu flavidus.</title>
        <authorList>
            <person name="Xiao S."/>
        </authorList>
    </citation>
    <scope>NUCLEOTIDE SEQUENCE [LARGE SCALE GENOMIC DNA]</scope>
    <source>
        <strain evidence="9">HTHZ2018</strain>
        <tissue evidence="9">Muscle</tissue>
    </source>
</reference>
<dbReference type="Gene3D" id="2.60.40.150">
    <property type="entry name" value="C2 domain"/>
    <property type="match status" value="3"/>
</dbReference>
<feature type="coiled-coil region" evidence="6">
    <location>
        <begin position="380"/>
        <end position="454"/>
    </location>
</feature>
<keyword evidence="3 6" id="KW-0175">Coiled coil</keyword>
<dbReference type="GO" id="GO:1905515">
    <property type="term" value="P:non-motile cilium assembly"/>
    <property type="evidence" value="ECO:0007669"/>
    <property type="project" value="TreeGrafter"/>
</dbReference>
<evidence type="ECO:0000256" key="4">
    <source>
        <dbReference type="ARBA" id="ARBA00023069"/>
    </source>
</evidence>
<dbReference type="Pfam" id="PF18111">
    <property type="entry name" value="RPGR1_C"/>
    <property type="match status" value="1"/>
</dbReference>